<comment type="caution">
    <text evidence="4">The sequence shown here is derived from an EMBL/GenBank/DDBJ whole genome shotgun (WGS) entry which is preliminary data.</text>
</comment>
<dbReference type="PANTHER" id="PTHR11941:SF54">
    <property type="entry name" value="ENOYL-COA HYDRATASE, MITOCHONDRIAL"/>
    <property type="match status" value="1"/>
</dbReference>
<dbReference type="GO" id="GO:0016829">
    <property type="term" value="F:lyase activity"/>
    <property type="evidence" value="ECO:0007669"/>
    <property type="project" value="UniProtKB-KW"/>
</dbReference>
<evidence type="ECO:0000256" key="3">
    <source>
        <dbReference type="RuleBase" id="RU003707"/>
    </source>
</evidence>
<comment type="similarity">
    <text evidence="1 3">Belongs to the enoyl-CoA hydratase/isomerase family.</text>
</comment>
<gene>
    <name evidence="4" type="ORF">H0A36_02330</name>
</gene>
<dbReference type="AlphaFoldDB" id="A0A853IBQ2"/>
<dbReference type="FunFam" id="3.90.226.10:FF:000009">
    <property type="entry name" value="Carnitinyl-CoA dehydratase"/>
    <property type="match status" value="1"/>
</dbReference>
<dbReference type="PANTHER" id="PTHR11941">
    <property type="entry name" value="ENOYL-COA HYDRATASE-RELATED"/>
    <property type="match status" value="1"/>
</dbReference>
<accession>A0A853IBQ2</accession>
<dbReference type="Gene3D" id="1.10.12.10">
    <property type="entry name" value="Lyase 2-enoyl-coa Hydratase, Chain A, domain 2"/>
    <property type="match status" value="1"/>
</dbReference>
<reference evidence="4 5" key="1">
    <citation type="submission" date="2020-07" db="EMBL/GenBank/DDBJ databases">
        <title>Endozoicomonas sp. nov., isolated from sediment.</title>
        <authorList>
            <person name="Gu T."/>
        </authorList>
    </citation>
    <scope>NUCLEOTIDE SEQUENCE [LARGE SCALE GENOMIC DNA]</scope>
    <source>
        <strain evidence="4 5">SM1973</strain>
    </source>
</reference>
<dbReference type="InterPro" id="IPR001753">
    <property type="entry name" value="Enoyl-CoA_hydra/iso"/>
</dbReference>
<dbReference type="InterPro" id="IPR029045">
    <property type="entry name" value="ClpP/crotonase-like_dom_sf"/>
</dbReference>
<dbReference type="Pfam" id="PF00378">
    <property type="entry name" value="ECH_1"/>
    <property type="match status" value="1"/>
</dbReference>
<keyword evidence="5" id="KW-1185">Reference proteome</keyword>
<organism evidence="4 5">
    <name type="scientific">Spartinivicinus marinus</name>
    <dbReference type="NCBI Taxonomy" id="2994442"/>
    <lineage>
        <taxon>Bacteria</taxon>
        <taxon>Pseudomonadati</taxon>
        <taxon>Pseudomonadota</taxon>
        <taxon>Gammaproteobacteria</taxon>
        <taxon>Oceanospirillales</taxon>
        <taxon>Zooshikellaceae</taxon>
        <taxon>Spartinivicinus</taxon>
    </lineage>
</organism>
<dbReference type="GO" id="GO:0006635">
    <property type="term" value="P:fatty acid beta-oxidation"/>
    <property type="evidence" value="ECO:0007669"/>
    <property type="project" value="TreeGrafter"/>
</dbReference>
<proteinExistence type="inferred from homology"/>
<dbReference type="PROSITE" id="PS00166">
    <property type="entry name" value="ENOYL_COA_HYDRATASE"/>
    <property type="match status" value="1"/>
</dbReference>
<dbReference type="InterPro" id="IPR014748">
    <property type="entry name" value="Enoyl-CoA_hydra_C"/>
</dbReference>
<dbReference type="EMBL" id="JACCKB010000002">
    <property type="protein sequence ID" value="NYZ64826.1"/>
    <property type="molecule type" value="Genomic_DNA"/>
</dbReference>
<evidence type="ECO:0000256" key="2">
    <source>
        <dbReference type="ARBA" id="ARBA00023239"/>
    </source>
</evidence>
<evidence type="ECO:0000313" key="4">
    <source>
        <dbReference type="EMBL" id="NYZ64826.1"/>
    </source>
</evidence>
<keyword evidence="2" id="KW-0456">Lyase</keyword>
<evidence type="ECO:0000256" key="1">
    <source>
        <dbReference type="ARBA" id="ARBA00005254"/>
    </source>
</evidence>
<dbReference type="SUPFAM" id="SSF52096">
    <property type="entry name" value="ClpP/crotonase"/>
    <property type="match status" value="1"/>
</dbReference>
<name>A0A853IBQ2_9GAMM</name>
<dbReference type="CDD" id="cd06558">
    <property type="entry name" value="crotonase-like"/>
    <property type="match status" value="1"/>
</dbReference>
<dbReference type="Gene3D" id="3.90.226.10">
    <property type="entry name" value="2-enoyl-CoA Hydratase, Chain A, domain 1"/>
    <property type="match status" value="1"/>
</dbReference>
<dbReference type="InterPro" id="IPR018376">
    <property type="entry name" value="Enoyl-CoA_hyd/isom_CS"/>
</dbReference>
<dbReference type="Proteomes" id="UP000569732">
    <property type="component" value="Unassembled WGS sequence"/>
</dbReference>
<protein>
    <submittedName>
        <fullName evidence="4">Enoyl-CoA hydratase/isomerase family protein</fullName>
    </submittedName>
</protein>
<sequence length="258" mass="27878">MNGQVRLVKQAFLAEIIIDRPDKLNALSVEMLEALQQCIQAIEADKNCRVVILHTTGHRAFCVGADINAWAEYSPLDMWRTWVKRGHRIFDGLAQLPQPVIAVIQGPALGGGLELALAADIRIAETTARFGLPEASIATCPGWSGSQRLNRLINPSLMKEMLFTGRQLSSERAYQLGLINEVAANGAGLASARQMAAEIIQRAPISVQLAKQLVDAGLGDNTAMILEAMAGSLAAHTQDAQEGIAAFRSKRQPEFKGE</sequence>
<evidence type="ECO:0000313" key="5">
    <source>
        <dbReference type="Proteomes" id="UP000569732"/>
    </source>
</evidence>